<evidence type="ECO:0000313" key="2">
    <source>
        <dbReference type="EMBL" id="ABQ31479.1"/>
    </source>
</evidence>
<dbReference type="AlphaFoldDB" id="A5G0U7"/>
<feature type="compositionally biased region" description="Basic and acidic residues" evidence="1">
    <location>
        <begin position="120"/>
        <end position="145"/>
    </location>
</feature>
<dbReference type="EMBL" id="CP000697">
    <property type="protein sequence ID" value="ABQ31479.1"/>
    <property type="molecule type" value="Genomic_DNA"/>
</dbReference>
<evidence type="ECO:0000256" key="1">
    <source>
        <dbReference type="SAM" id="MobiDB-lite"/>
    </source>
</evidence>
<dbReference type="KEGG" id="acr:Acry_2284"/>
<organism evidence="2 3">
    <name type="scientific">Acidiphilium cryptum (strain JF-5)</name>
    <dbReference type="NCBI Taxonomy" id="349163"/>
    <lineage>
        <taxon>Bacteria</taxon>
        <taxon>Pseudomonadati</taxon>
        <taxon>Pseudomonadota</taxon>
        <taxon>Alphaproteobacteria</taxon>
        <taxon>Acetobacterales</taxon>
        <taxon>Acidocellaceae</taxon>
        <taxon>Acidiphilium</taxon>
    </lineage>
</organism>
<keyword evidence="3" id="KW-1185">Reference proteome</keyword>
<dbReference type="Proteomes" id="UP000000245">
    <property type="component" value="Chromosome"/>
</dbReference>
<feature type="region of interest" description="Disordered" evidence="1">
    <location>
        <begin position="1"/>
        <end position="145"/>
    </location>
</feature>
<dbReference type="HOGENOM" id="CLU_1782651_0_0_5"/>
<evidence type="ECO:0000313" key="3">
    <source>
        <dbReference type="Proteomes" id="UP000000245"/>
    </source>
</evidence>
<gene>
    <name evidence="2" type="ordered locus">Acry_2284</name>
</gene>
<dbReference type="STRING" id="349163.Acry_2284"/>
<sequence>MSNSILVRESCGPTSSCRSRQGRPALPPESGPSDPELACLGRACREAAHQTVEGGDQRAPFTRAGGAAGAQIGDAACQLGERRQDPADQPPAQQQGGANEENDEQRVIRDVGSHLGCLVARREIQHDDVVGSRSRDAASSRRAES</sequence>
<protein>
    <submittedName>
        <fullName evidence="2">Uncharacterized protein</fullName>
    </submittedName>
</protein>
<name>A5G0U7_ACICJ</name>
<reference evidence="2 3" key="1">
    <citation type="submission" date="2007-05" db="EMBL/GenBank/DDBJ databases">
        <title>Complete sequence of chromosome of Acidiphilium cryptum JF-5.</title>
        <authorList>
            <consortium name="US DOE Joint Genome Institute"/>
            <person name="Copeland A."/>
            <person name="Lucas S."/>
            <person name="Lapidus A."/>
            <person name="Barry K."/>
            <person name="Detter J.C."/>
            <person name="Glavina del Rio T."/>
            <person name="Hammon N."/>
            <person name="Israni S."/>
            <person name="Dalin E."/>
            <person name="Tice H."/>
            <person name="Pitluck S."/>
            <person name="Sims D."/>
            <person name="Brettin T."/>
            <person name="Bruce D."/>
            <person name="Han C."/>
            <person name="Schmutz J."/>
            <person name="Larimer F."/>
            <person name="Land M."/>
            <person name="Hauser L."/>
            <person name="Kyrpides N."/>
            <person name="Kim E."/>
            <person name="Magnuson T."/>
            <person name="Richardson P."/>
        </authorList>
    </citation>
    <scope>NUCLEOTIDE SEQUENCE [LARGE SCALE GENOMIC DNA]</scope>
    <source>
        <strain evidence="2 3">JF-5</strain>
    </source>
</reference>
<proteinExistence type="predicted"/>
<accession>A5G0U7</accession>